<evidence type="ECO:0000256" key="5">
    <source>
        <dbReference type="HAMAP-Rule" id="MF_00844"/>
    </source>
</evidence>
<keyword evidence="8" id="KW-1185">Reference proteome</keyword>
<dbReference type="OrthoDB" id="9766163at2"/>
<keyword evidence="1 5" id="KW-0820">tRNA-binding</keyword>
<gene>
    <name evidence="5" type="primary">rqcH</name>
    <name evidence="7" type="ORF">SAMN02745691_01089</name>
</gene>
<organism evidence="7 8">
    <name type="scientific">Parasporobacterium paucivorans DSM 15970</name>
    <dbReference type="NCBI Taxonomy" id="1122934"/>
    <lineage>
        <taxon>Bacteria</taxon>
        <taxon>Bacillati</taxon>
        <taxon>Bacillota</taxon>
        <taxon>Clostridia</taxon>
        <taxon>Lachnospirales</taxon>
        <taxon>Lachnospiraceae</taxon>
        <taxon>Parasporobacterium</taxon>
    </lineage>
</organism>
<dbReference type="GO" id="GO:0043023">
    <property type="term" value="F:ribosomal large subunit binding"/>
    <property type="evidence" value="ECO:0007669"/>
    <property type="project" value="UniProtKB-UniRule"/>
</dbReference>
<dbReference type="RefSeq" id="WP_073993346.1">
    <property type="nucleotide sequence ID" value="NZ_FQYT01000009.1"/>
</dbReference>
<dbReference type="Pfam" id="PF05670">
    <property type="entry name" value="NFACT-R_1"/>
    <property type="match status" value="1"/>
</dbReference>
<dbReference type="GO" id="GO:1990112">
    <property type="term" value="C:RQC complex"/>
    <property type="evidence" value="ECO:0007669"/>
    <property type="project" value="TreeGrafter"/>
</dbReference>
<reference evidence="7 8" key="1">
    <citation type="submission" date="2016-11" db="EMBL/GenBank/DDBJ databases">
        <authorList>
            <person name="Jaros S."/>
            <person name="Januszkiewicz K."/>
            <person name="Wedrychowicz H."/>
        </authorList>
    </citation>
    <scope>NUCLEOTIDE SEQUENCE [LARGE SCALE GENOMIC DNA]</scope>
    <source>
        <strain evidence="7 8">DSM 15970</strain>
    </source>
</reference>
<dbReference type="GO" id="GO:0019843">
    <property type="term" value="F:rRNA binding"/>
    <property type="evidence" value="ECO:0007669"/>
    <property type="project" value="UniProtKB-UniRule"/>
</dbReference>
<dbReference type="InterPro" id="IPR010979">
    <property type="entry name" value="Ribosomal_uS13-like_H2TH"/>
</dbReference>
<evidence type="ECO:0000313" key="7">
    <source>
        <dbReference type="EMBL" id="SHI94574.1"/>
    </source>
</evidence>
<comment type="subunit">
    <text evidence="5">Associates with stalled 50S ribosomal subunits. Binds to RqcP.</text>
</comment>
<dbReference type="FunFam" id="2.30.310.10:FF:000004">
    <property type="entry name" value="Fibronectin-binding protein A"/>
    <property type="match status" value="1"/>
</dbReference>
<sequence>MALDGITVSALVHELDSTLTGGRITKISQPEKDELLLTIKNNASQYRLLISAGASLPLMYLTDKNKQNPMTAPNFCMLLRKHINNAKITGITQPGLERVINISLEHFDDLGDKRRKTLIVELMGKHSNIIFCNEENRIVDSIKHISSNVSSVREVLPGRDYFIPNTADKINPLEMTAEKFEEISQKPMEAYKALYTSMTGLSPVVAQEICHRASIEPFRTINELMPEEKMRLLGSITSMMKDVKNKIFAPCIFYEKKIPVEFSAIPLSVYEGLPVKQSESISEILETYFSEKDEVTRIRQKTIELRQIIQNTLQKDYKKYDLQLKQLQDTEKRDKFKIYGELITAYGYNLKPGSDKLVTVNYYDDEEIAIPLDPTMSPIENAKRYFDKYGKMKRTNEALAEIIKQTSDEITHLESVSMALDMAQDEGDISEIREELVQSGYIRRRSEKNKRRTESNPLHFISSEGYHIYVGKNNLQNEYITFKLAGGNDWWFHAKGIPGSHVIVKSEGRELPDLVFEEAARLAAYYSKGRSLEKVEVDYSLKKNIRKPGGSKPGFVIYHTNFSMIIEPDITGIRQG</sequence>
<dbReference type="EMBL" id="FQYT01000009">
    <property type="protein sequence ID" value="SHI94574.1"/>
    <property type="molecule type" value="Genomic_DNA"/>
</dbReference>
<dbReference type="AlphaFoldDB" id="A0A1M6FA10"/>
<evidence type="ECO:0000256" key="2">
    <source>
        <dbReference type="ARBA" id="ARBA00022730"/>
    </source>
</evidence>
<dbReference type="InterPro" id="IPR043682">
    <property type="entry name" value="RqcH_bacterial"/>
</dbReference>
<comment type="similarity">
    <text evidence="5">Belongs to the NEMF family.</text>
</comment>
<dbReference type="Gene3D" id="2.30.310.10">
    <property type="entry name" value="ibrinogen binding protein from staphylococcus aureus domain"/>
    <property type="match status" value="1"/>
</dbReference>
<feature type="domain" description="NFACT RNA-binding" evidence="6">
    <location>
        <begin position="458"/>
        <end position="550"/>
    </location>
</feature>
<keyword evidence="2 5" id="KW-0699">rRNA-binding</keyword>
<comment type="function">
    <text evidence="5">Key component of the ribosome quality control system (RQC), a ribosome-associated complex that mediates the extraction of incompletely synthesized nascent chains from stalled ribosomes and their subsequent degradation. RqcH recruits Ala-charged tRNA, and with RqcP directs the elongation of stalled nascent chains on 50S ribosomal subunits, leading to non-templated C-terminal alanine extensions (Ala tail). The Ala tail promotes nascent chain degradation. May add between 1 and at least 8 Ala residues. Binds to stalled 50S ribosomal subunits.</text>
</comment>
<dbReference type="HAMAP" id="MF_00844_B">
    <property type="entry name" value="RqcH_B"/>
    <property type="match status" value="1"/>
</dbReference>
<dbReference type="Pfam" id="PF05833">
    <property type="entry name" value="NFACT_N"/>
    <property type="match status" value="1"/>
</dbReference>
<dbReference type="Proteomes" id="UP000184342">
    <property type="component" value="Unassembled WGS sequence"/>
</dbReference>
<evidence type="ECO:0000256" key="3">
    <source>
        <dbReference type="ARBA" id="ARBA00022884"/>
    </source>
</evidence>
<dbReference type="GO" id="GO:0000049">
    <property type="term" value="F:tRNA binding"/>
    <property type="evidence" value="ECO:0007669"/>
    <property type="project" value="UniProtKB-UniRule"/>
</dbReference>
<evidence type="ECO:0000259" key="6">
    <source>
        <dbReference type="Pfam" id="PF05670"/>
    </source>
</evidence>
<dbReference type="InterPro" id="IPR008532">
    <property type="entry name" value="NFACT_RNA-bd"/>
</dbReference>
<evidence type="ECO:0000256" key="4">
    <source>
        <dbReference type="ARBA" id="ARBA00022917"/>
    </source>
</evidence>
<evidence type="ECO:0000313" key="8">
    <source>
        <dbReference type="Proteomes" id="UP000184342"/>
    </source>
</evidence>
<dbReference type="PANTHER" id="PTHR15239">
    <property type="entry name" value="NUCLEAR EXPORT MEDIATOR FACTOR NEMF"/>
    <property type="match status" value="1"/>
</dbReference>
<dbReference type="SUPFAM" id="SSF46946">
    <property type="entry name" value="S13-like H2TH domain"/>
    <property type="match status" value="1"/>
</dbReference>
<dbReference type="GO" id="GO:0072344">
    <property type="term" value="P:rescue of stalled ribosome"/>
    <property type="evidence" value="ECO:0007669"/>
    <property type="project" value="UniProtKB-UniRule"/>
</dbReference>
<proteinExistence type="inferred from homology"/>
<name>A0A1M6FA10_9FIRM</name>
<dbReference type="Gene3D" id="1.10.8.50">
    <property type="match status" value="1"/>
</dbReference>
<keyword evidence="4 5" id="KW-0648">Protein biosynthesis</keyword>
<dbReference type="STRING" id="1122934.SAMN02745691_01089"/>
<protein>
    <recommendedName>
        <fullName evidence="5">Rqc2 homolog RqcH</fullName>
        <shortName evidence="5">RqcH</shortName>
    </recommendedName>
</protein>
<dbReference type="InterPro" id="IPR051608">
    <property type="entry name" value="RQC_Subunit_NEMF"/>
</dbReference>
<dbReference type="PANTHER" id="PTHR15239:SF6">
    <property type="entry name" value="RIBOSOME QUALITY CONTROL COMPLEX SUBUNIT NEMF"/>
    <property type="match status" value="1"/>
</dbReference>
<keyword evidence="3 5" id="KW-0694">RNA-binding</keyword>
<accession>A0A1M6FA10</accession>
<evidence type="ECO:0000256" key="1">
    <source>
        <dbReference type="ARBA" id="ARBA00022555"/>
    </source>
</evidence>